<evidence type="ECO:0000313" key="11">
    <source>
        <dbReference type="EMBL" id="ORX81507.1"/>
    </source>
</evidence>
<feature type="region of interest" description="Disordered" evidence="7">
    <location>
        <begin position="1"/>
        <end position="66"/>
    </location>
</feature>
<keyword evidence="2" id="KW-0378">Hydrolase</keyword>
<gene>
    <name evidence="11" type="ORF">BCR32DRAFT_232708</name>
</gene>
<feature type="region of interest" description="Disordered" evidence="7">
    <location>
        <begin position="476"/>
        <end position="499"/>
    </location>
</feature>
<dbReference type="GO" id="GO:0005524">
    <property type="term" value="F:ATP binding"/>
    <property type="evidence" value="ECO:0007669"/>
    <property type="project" value="UniProtKB-KW"/>
</dbReference>
<dbReference type="PROSITE" id="PS51194">
    <property type="entry name" value="HELICASE_CTER"/>
    <property type="match status" value="1"/>
</dbReference>
<feature type="compositionally biased region" description="Basic and acidic residues" evidence="7">
    <location>
        <begin position="1"/>
        <end position="10"/>
    </location>
</feature>
<evidence type="ECO:0000256" key="6">
    <source>
        <dbReference type="PROSITE-ProRule" id="PRU00552"/>
    </source>
</evidence>
<evidence type="ECO:0000256" key="4">
    <source>
        <dbReference type="ARBA" id="ARBA00022840"/>
    </source>
</evidence>
<dbReference type="Gene3D" id="3.40.50.300">
    <property type="entry name" value="P-loop containing nucleotide triphosphate hydrolases"/>
    <property type="match status" value="2"/>
</dbReference>
<dbReference type="InterPro" id="IPR001650">
    <property type="entry name" value="Helicase_C-like"/>
</dbReference>
<dbReference type="SMART" id="SM00490">
    <property type="entry name" value="HELICc"/>
    <property type="match status" value="1"/>
</dbReference>
<dbReference type="InterPro" id="IPR011545">
    <property type="entry name" value="DEAD/DEAH_box_helicase_dom"/>
</dbReference>
<dbReference type="Pfam" id="PF00271">
    <property type="entry name" value="Helicase_C"/>
    <property type="match status" value="1"/>
</dbReference>
<dbReference type="STRING" id="1754192.A0A1Y1X6U0"/>
<evidence type="ECO:0000256" key="5">
    <source>
        <dbReference type="ARBA" id="ARBA00022884"/>
    </source>
</evidence>
<dbReference type="InterPro" id="IPR014014">
    <property type="entry name" value="RNA_helicase_DEAD_Q_motif"/>
</dbReference>
<evidence type="ECO:0000256" key="2">
    <source>
        <dbReference type="ARBA" id="ARBA00022801"/>
    </source>
</evidence>
<dbReference type="GO" id="GO:0000480">
    <property type="term" value="P:endonucleolytic cleavage in 5'-ETS of tricistronic rRNA transcript (SSU-rRNA, 5.8S rRNA, LSU-rRNA)"/>
    <property type="evidence" value="ECO:0007669"/>
    <property type="project" value="EnsemblFungi"/>
</dbReference>
<dbReference type="GO" id="GO:0003724">
    <property type="term" value="F:RNA helicase activity"/>
    <property type="evidence" value="ECO:0007669"/>
    <property type="project" value="EnsemblFungi"/>
</dbReference>
<dbReference type="SMART" id="SM00487">
    <property type="entry name" value="DEXDc"/>
    <property type="match status" value="1"/>
</dbReference>
<dbReference type="Proteomes" id="UP000193944">
    <property type="component" value="Unassembled WGS sequence"/>
</dbReference>
<dbReference type="Pfam" id="PF00270">
    <property type="entry name" value="DEAD"/>
    <property type="match status" value="1"/>
</dbReference>
<evidence type="ECO:0000256" key="7">
    <source>
        <dbReference type="SAM" id="MobiDB-lite"/>
    </source>
</evidence>
<feature type="domain" description="Helicase ATP-binding" evidence="8">
    <location>
        <begin position="101"/>
        <end position="273"/>
    </location>
</feature>
<keyword evidence="5" id="KW-0694">RNA-binding</keyword>
<dbReference type="CDD" id="cd18787">
    <property type="entry name" value="SF2_C_DEAD"/>
    <property type="match status" value="1"/>
</dbReference>
<evidence type="ECO:0000256" key="1">
    <source>
        <dbReference type="ARBA" id="ARBA00022741"/>
    </source>
</evidence>
<dbReference type="GO" id="GO:0016887">
    <property type="term" value="F:ATP hydrolysis activity"/>
    <property type="evidence" value="ECO:0007669"/>
    <property type="project" value="EnsemblFungi"/>
</dbReference>
<organism evidence="11 12">
    <name type="scientific">Anaeromyces robustus</name>
    <dbReference type="NCBI Taxonomy" id="1754192"/>
    <lineage>
        <taxon>Eukaryota</taxon>
        <taxon>Fungi</taxon>
        <taxon>Fungi incertae sedis</taxon>
        <taxon>Chytridiomycota</taxon>
        <taxon>Chytridiomycota incertae sedis</taxon>
        <taxon>Neocallimastigomycetes</taxon>
        <taxon>Neocallimastigales</taxon>
        <taxon>Neocallimastigaceae</taxon>
        <taxon>Anaeromyces</taxon>
    </lineage>
</organism>
<dbReference type="PANTHER" id="PTHR47959:SF24">
    <property type="entry name" value="ATP-DEPENDENT RNA HELICASE"/>
    <property type="match status" value="1"/>
</dbReference>
<accession>A0A1Y1X6U0</accession>
<keyword evidence="3" id="KW-0347">Helicase</keyword>
<dbReference type="CDD" id="cd17955">
    <property type="entry name" value="DEADc_DDX49"/>
    <property type="match status" value="1"/>
</dbReference>
<evidence type="ECO:0000256" key="3">
    <source>
        <dbReference type="ARBA" id="ARBA00022806"/>
    </source>
</evidence>
<dbReference type="GO" id="GO:0005829">
    <property type="term" value="C:cytosol"/>
    <property type="evidence" value="ECO:0007669"/>
    <property type="project" value="TreeGrafter"/>
</dbReference>
<dbReference type="InterPro" id="IPR014001">
    <property type="entry name" value="Helicase_ATP-bd"/>
</dbReference>
<feature type="compositionally biased region" description="Acidic residues" evidence="7">
    <location>
        <begin position="54"/>
        <end position="65"/>
    </location>
</feature>
<feature type="compositionally biased region" description="Basic and acidic residues" evidence="7">
    <location>
        <begin position="29"/>
        <end position="47"/>
    </location>
</feature>
<sequence length="499" mass="56550">MTLKKLDDTKINSNEEEITSKNENLNNNDKVEKQDNEEENLKEKEENINNTSDENSESESESDDNELLHKSFEDLGLSHWLIDATNNLSMKKPTEIQSACIPEILAGKDVIGSAKTGSGKTAAFALPILQKLAEDPFGVFALILTPTRELAFQIAEQFRALGSSINLKQSIIVGGLDMMTQAIELSRKPHIVIATPGRLVDHINSSTNAIHFKRIKFLVLDEVDRLLDNTFASSLEIILNELPKNRQTLLFSATITPEIEELKNSSKKEMFVYRCNERFDVVEKLVQKYLFIPSMIKDVYLSYILNNCFEDKTIIIFTGKCRTCERLNIMLRELGYRTTSLHAIMSQNERLSSLAKFKSKIVKILIATDVAGRGLDIENVQVVINYDIPASPVDYIHRIGRTARAGRGGISLSLITEHDIELIQNIESLTKKKLIEYEGINENEVLKIMDKVNLAKRVANMHLIDTNFGEKKIINKTKRERSNQKQKNKKAKKVKKSKN</sequence>
<dbReference type="SUPFAM" id="SSF52540">
    <property type="entry name" value="P-loop containing nucleoside triphosphate hydrolases"/>
    <property type="match status" value="1"/>
</dbReference>
<dbReference type="PROSITE" id="PS51195">
    <property type="entry name" value="Q_MOTIF"/>
    <property type="match status" value="1"/>
</dbReference>
<keyword evidence="1" id="KW-0547">Nucleotide-binding</keyword>
<keyword evidence="12" id="KW-1185">Reference proteome</keyword>
<comment type="caution">
    <text evidence="11">The sequence shown here is derived from an EMBL/GenBank/DDBJ whole genome shotgun (WGS) entry which is preliminary data.</text>
</comment>
<protein>
    <submittedName>
        <fullName evidence="11">DEAD-domain-containing protein</fullName>
    </submittedName>
</protein>
<feature type="domain" description="DEAD-box RNA helicase Q" evidence="10">
    <location>
        <begin position="70"/>
        <end position="98"/>
    </location>
</feature>
<dbReference type="AlphaFoldDB" id="A0A1Y1X6U0"/>
<evidence type="ECO:0000313" key="12">
    <source>
        <dbReference type="Proteomes" id="UP000193944"/>
    </source>
</evidence>
<evidence type="ECO:0000259" key="10">
    <source>
        <dbReference type="PROSITE" id="PS51195"/>
    </source>
</evidence>
<reference evidence="11 12" key="2">
    <citation type="submission" date="2016-08" db="EMBL/GenBank/DDBJ databases">
        <title>Pervasive Adenine N6-methylation of Active Genes in Fungi.</title>
        <authorList>
            <consortium name="DOE Joint Genome Institute"/>
            <person name="Mondo S.J."/>
            <person name="Dannebaum R.O."/>
            <person name="Kuo R.C."/>
            <person name="Labutti K."/>
            <person name="Haridas S."/>
            <person name="Kuo A."/>
            <person name="Salamov A."/>
            <person name="Ahrendt S.R."/>
            <person name="Lipzen A."/>
            <person name="Sullivan W."/>
            <person name="Andreopoulos W.B."/>
            <person name="Clum A."/>
            <person name="Lindquist E."/>
            <person name="Daum C."/>
            <person name="Ramamoorthy G.K."/>
            <person name="Gryganskyi A."/>
            <person name="Culley D."/>
            <person name="Magnuson J.K."/>
            <person name="James T.Y."/>
            <person name="O'Malley M.A."/>
            <person name="Stajich J.E."/>
            <person name="Spatafora J.W."/>
            <person name="Visel A."/>
            <person name="Grigoriev I.V."/>
        </authorList>
    </citation>
    <scope>NUCLEOTIDE SEQUENCE [LARGE SCALE GENOMIC DNA]</scope>
    <source>
        <strain evidence="11 12">S4</strain>
    </source>
</reference>
<dbReference type="InterPro" id="IPR050079">
    <property type="entry name" value="DEAD_box_RNA_helicase"/>
</dbReference>
<dbReference type="PROSITE" id="PS51192">
    <property type="entry name" value="HELICASE_ATP_BIND_1"/>
    <property type="match status" value="1"/>
</dbReference>
<evidence type="ECO:0000259" key="9">
    <source>
        <dbReference type="PROSITE" id="PS51194"/>
    </source>
</evidence>
<evidence type="ECO:0000259" key="8">
    <source>
        <dbReference type="PROSITE" id="PS51192"/>
    </source>
</evidence>
<name>A0A1Y1X6U0_9FUNG</name>
<dbReference type="PANTHER" id="PTHR47959">
    <property type="entry name" value="ATP-DEPENDENT RNA HELICASE RHLE-RELATED"/>
    <property type="match status" value="1"/>
</dbReference>
<dbReference type="OrthoDB" id="10261904at2759"/>
<dbReference type="EMBL" id="MCFG01000117">
    <property type="protein sequence ID" value="ORX81507.1"/>
    <property type="molecule type" value="Genomic_DNA"/>
</dbReference>
<dbReference type="GO" id="GO:0000447">
    <property type="term" value="P:endonucleolytic cleavage in ITS1 to separate SSU-rRNA from 5.8S rRNA and LSU-rRNA from tricistronic rRNA transcript (SSU-rRNA, 5.8S rRNA, LSU-rRNA)"/>
    <property type="evidence" value="ECO:0007669"/>
    <property type="project" value="EnsemblFungi"/>
</dbReference>
<feature type="short sequence motif" description="Q motif" evidence="6">
    <location>
        <begin position="70"/>
        <end position="98"/>
    </location>
</feature>
<keyword evidence="4" id="KW-0067">ATP-binding</keyword>
<dbReference type="GO" id="GO:0032040">
    <property type="term" value="C:small-subunit processome"/>
    <property type="evidence" value="ECO:0007669"/>
    <property type="project" value="EnsemblFungi"/>
</dbReference>
<dbReference type="InterPro" id="IPR027417">
    <property type="entry name" value="P-loop_NTPase"/>
</dbReference>
<proteinExistence type="predicted"/>
<dbReference type="GO" id="GO:0003723">
    <property type="term" value="F:RNA binding"/>
    <property type="evidence" value="ECO:0007669"/>
    <property type="project" value="UniProtKB-KW"/>
</dbReference>
<feature type="domain" description="Helicase C-terminal" evidence="9">
    <location>
        <begin position="300"/>
        <end position="446"/>
    </location>
</feature>
<dbReference type="GO" id="GO:0000472">
    <property type="term" value="P:endonucleolytic cleavage to generate mature 5'-end of SSU-rRNA from (SSU-rRNA, 5.8S rRNA, LSU-rRNA)"/>
    <property type="evidence" value="ECO:0007669"/>
    <property type="project" value="EnsemblFungi"/>
</dbReference>
<reference evidence="11 12" key="1">
    <citation type="submission" date="2016-08" db="EMBL/GenBank/DDBJ databases">
        <title>A Parts List for Fungal Cellulosomes Revealed by Comparative Genomics.</title>
        <authorList>
            <consortium name="DOE Joint Genome Institute"/>
            <person name="Haitjema C.H."/>
            <person name="Gilmore S.P."/>
            <person name="Henske J.K."/>
            <person name="Solomon K.V."/>
            <person name="De Groot R."/>
            <person name="Kuo A."/>
            <person name="Mondo S.J."/>
            <person name="Salamov A.A."/>
            <person name="Labutti K."/>
            <person name="Zhao Z."/>
            <person name="Chiniquy J."/>
            <person name="Barry K."/>
            <person name="Brewer H.M."/>
            <person name="Purvine S.O."/>
            <person name="Wright A.T."/>
            <person name="Boxma B."/>
            <person name="Van Alen T."/>
            <person name="Hackstein J.H."/>
            <person name="Baker S.E."/>
            <person name="Grigoriev I.V."/>
            <person name="O'Malley M.A."/>
        </authorList>
    </citation>
    <scope>NUCLEOTIDE SEQUENCE [LARGE SCALE GENOMIC DNA]</scope>
    <source>
        <strain evidence="11 12">S4</strain>
    </source>
</reference>